<dbReference type="Proteomes" id="UP001234202">
    <property type="component" value="Unassembled WGS sequence"/>
</dbReference>
<accession>A0ACC2XN15</accession>
<dbReference type="EMBL" id="JASBWV010000009">
    <property type="protein sequence ID" value="KAJ9124754.1"/>
    <property type="molecule type" value="Genomic_DNA"/>
</dbReference>
<name>A0ACC2XN15_9TREE</name>
<gene>
    <name evidence="1" type="ORF">QFC24_003122</name>
</gene>
<organism evidence="1 2">
    <name type="scientific">Naganishia onofrii</name>
    <dbReference type="NCBI Taxonomy" id="1851511"/>
    <lineage>
        <taxon>Eukaryota</taxon>
        <taxon>Fungi</taxon>
        <taxon>Dikarya</taxon>
        <taxon>Basidiomycota</taxon>
        <taxon>Agaricomycotina</taxon>
        <taxon>Tremellomycetes</taxon>
        <taxon>Filobasidiales</taxon>
        <taxon>Filobasidiaceae</taxon>
        <taxon>Naganishia</taxon>
    </lineage>
</organism>
<keyword evidence="2" id="KW-1185">Reference proteome</keyword>
<proteinExistence type="predicted"/>
<reference evidence="1" key="1">
    <citation type="submission" date="2023-04" db="EMBL/GenBank/DDBJ databases">
        <title>Draft Genome sequencing of Naganishia species isolated from polar environments using Oxford Nanopore Technology.</title>
        <authorList>
            <person name="Leo P."/>
            <person name="Venkateswaran K."/>
        </authorList>
    </citation>
    <scope>NUCLEOTIDE SEQUENCE</scope>
    <source>
        <strain evidence="1">DBVPG 5303</strain>
    </source>
</reference>
<comment type="caution">
    <text evidence="1">The sequence shown here is derived from an EMBL/GenBank/DDBJ whole genome shotgun (WGS) entry which is preliminary data.</text>
</comment>
<evidence type="ECO:0000313" key="1">
    <source>
        <dbReference type="EMBL" id="KAJ9124754.1"/>
    </source>
</evidence>
<sequence>MPQVPRTKRKHRTSDAPFPADYPDQPVSSCSSRHVSQYEMNERISRAIDAESNTQSDEIAPVQVLHHRHHESGVTDNSLVLSMDEASIRKGKSRTIEHGDVLIEEDESEGVRWGDTNRQQSNAPVSSQRGLRSRFGRNSHSRSRSEIPSMEKRTMWERLKRGLLGENATTSRAVMPDGSPVNLKNLFVQDAKALVQLAKKTNYRVLARRSLDRVWWKWYIILGILIALSVLVTVKHNDIIEWIKPGVHKLKSWPAGWMIPIAILVVLSFPPLIGHEPLGLVIGVVWDIGIGFVILAAGTFLGELATWFAFKGMCTGRAAKFESSNKYYAALTTLIREKSFLFVLVLRFSAIPGHITTALSASAGAHFFSYCMAAILTLPKQLSLVYVGTAFGSTNSTTHTISVITLFLTIIGTGIAAIYIYYQMRIYLICSGEESASDTLVTDSEMAQVPTLNILHDLDDKLSSSAYPPPYRARSGTILSGEAAPAYSIIQQQKYERRPFIHSNSSYHDNASSIVVANPSGSRTPSRSRSMGHRAQDDIEIYIGQNRLMNQSSGYSRNDSAHPAPYRDEVANATIFEINSAEASSSSRATTGLSSTPRRGSSPGSSAYLALPESAGTAASGTGTASRSRSATNASIVSNASRLSEQLLLDLDETTPKHSDDEAEYIRGTSSMDMWRPSSMTLSALGKQAEVEYEGRLQQEKGKQGASGREIARDADEYALSGGATRPARNRMRGESSAALLGRPSDTE</sequence>
<evidence type="ECO:0000313" key="2">
    <source>
        <dbReference type="Proteomes" id="UP001234202"/>
    </source>
</evidence>
<protein>
    <submittedName>
        <fullName evidence="1">Uncharacterized protein</fullName>
    </submittedName>
</protein>